<dbReference type="Proteomes" id="UP001302222">
    <property type="component" value="Unassembled WGS sequence"/>
</dbReference>
<dbReference type="SUPFAM" id="SSF46689">
    <property type="entry name" value="Homeodomain-like"/>
    <property type="match status" value="1"/>
</dbReference>
<accession>A0ABU5SPQ4</accession>
<dbReference type="InterPro" id="IPR018060">
    <property type="entry name" value="HTH_AraC"/>
</dbReference>
<dbReference type="InterPro" id="IPR009057">
    <property type="entry name" value="Homeodomain-like_sf"/>
</dbReference>
<protein>
    <submittedName>
        <fullName evidence="5">AraC family transcriptional regulator</fullName>
    </submittedName>
</protein>
<dbReference type="PRINTS" id="PR00032">
    <property type="entry name" value="HTHARAC"/>
</dbReference>
<keyword evidence="2" id="KW-0238">DNA-binding</keyword>
<evidence type="ECO:0000313" key="6">
    <source>
        <dbReference type="Proteomes" id="UP001302222"/>
    </source>
</evidence>
<gene>
    <name evidence="5" type="ORF">VB798_22075</name>
</gene>
<evidence type="ECO:0000256" key="3">
    <source>
        <dbReference type="ARBA" id="ARBA00023163"/>
    </source>
</evidence>
<dbReference type="PANTHER" id="PTHR43280:SF32">
    <property type="entry name" value="TRANSCRIPTIONAL REGULATORY PROTEIN"/>
    <property type="match status" value="1"/>
</dbReference>
<keyword evidence="1" id="KW-0805">Transcription regulation</keyword>
<dbReference type="PROSITE" id="PS01124">
    <property type="entry name" value="HTH_ARAC_FAMILY_2"/>
    <property type="match status" value="1"/>
</dbReference>
<dbReference type="SMART" id="SM00342">
    <property type="entry name" value="HTH_ARAC"/>
    <property type="match status" value="1"/>
</dbReference>
<comment type="caution">
    <text evidence="5">The sequence shown here is derived from an EMBL/GenBank/DDBJ whole genome shotgun (WGS) entry which is preliminary data.</text>
</comment>
<dbReference type="RefSeq" id="WP_323689418.1">
    <property type="nucleotide sequence ID" value="NZ_JAYGIM010000019.1"/>
</dbReference>
<evidence type="ECO:0000313" key="5">
    <source>
        <dbReference type="EMBL" id="MEA5429296.1"/>
    </source>
</evidence>
<name>A0ABU5SPQ4_9BACT</name>
<dbReference type="Pfam" id="PF12833">
    <property type="entry name" value="HTH_18"/>
    <property type="match status" value="1"/>
</dbReference>
<dbReference type="PANTHER" id="PTHR43280">
    <property type="entry name" value="ARAC-FAMILY TRANSCRIPTIONAL REGULATOR"/>
    <property type="match status" value="1"/>
</dbReference>
<reference evidence="5 6" key="1">
    <citation type="submission" date="2023-12" db="EMBL/GenBank/DDBJ databases">
        <title>Novel species of the genus Arcicella isolated from rivers.</title>
        <authorList>
            <person name="Lu H."/>
        </authorList>
    </citation>
    <scope>NUCLEOTIDE SEQUENCE [LARGE SCALE GENOMIC DNA]</scope>
    <source>
        <strain evidence="5 6">DC25W</strain>
    </source>
</reference>
<organism evidence="5 6">
    <name type="scientific">Arcicella lustrica</name>
    <dbReference type="NCBI Taxonomy" id="2984196"/>
    <lineage>
        <taxon>Bacteria</taxon>
        <taxon>Pseudomonadati</taxon>
        <taxon>Bacteroidota</taxon>
        <taxon>Cytophagia</taxon>
        <taxon>Cytophagales</taxon>
        <taxon>Flectobacillaceae</taxon>
        <taxon>Arcicella</taxon>
    </lineage>
</organism>
<dbReference type="EMBL" id="JAYGIM010000019">
    <property type="protein sequence ID" value="MEA5429296.1"/>
    <property type="molecule type" value="Genomic_DNA"/>
</dbReference>
<sequence length="313" mass="36777">MKNLQGHIPFLKSITDFFDVYGIGKPFHPEIMCMKLEDQPDERLFYMPLYRANFYRVIHFSDSEIQSFTNGKKQEITKNCLVFSCPSKLESWERKGKLYGNVVYFSAKFADIDVTNRLYAEKYPFFSNESEHILPITESESLVLKKLSDEMIEEIYSDKEDKLELIKLLLDIYLHKIRRIYNQRIEKYSPQIKIDKSLFQCFKKEIDNYFLQLAEGKKDSIPSVSYFATLLNINPNNLNTSIKNQTGKTASSFIQDKMILEAKSYLIHTNLNIAQIALKLGFENTPYFNRFFKNHTTFTPLEYRNQLTNSSVL</sequence>
<feature type="domain" description="HTH araC/xylS-type" evidence="4">
    <location>
        <begin position="204"/>
        <end position="306"/>
    </location>
</feature>
<evidence type="ECO:0000259" key="4">
    <source>
        <dbReference type="PROSITE" id="PS01124"/>
    </source>
</evidence>
<dbReference type="Gene3D" id="1.10.10.60">
    <property type="entry name" value="Homeodomain-like"/>
    <property type="match status" value="1"/>
</dbReference>
<keyword evidence="3" id="KW-0804">Transcription</keyword>
<evidence type="ECO:0000256" key="1">
    <source>
        <dbReference type="ARBA" id="ARBA00023015"/>
    </source>
</evidence>
<keyword evidence="6" id="KW-1185">Reference proteome</keyword>
<evidence type="ECO:0000256" key="2">
    <source>
        <dbReference type="ARBA" id="ARBA00023125"/>
    </source>
</evidence>
<proteinExistence type="predicted"/>
<dbReference type="InterPro" id="IPR020449">
    <property type="entry name" value="Tscrpt_reg_AraC-type_HTH"/>
</dbReference>